<keyword evidence="2" id="KW-1185">Reference proteome</keyword>
<evidence type="ECO:0000313" key="1">
    <source>
        <dbReference type="EMBL" id="GIM72223.1"/>
    </source>
</evidence>
<dbReference type="InterPro" id="IPR013320">
    <property type="entry name" value="ConA-like_dom_sf"/>
</dbReference>
<dbReference type="Gene3D" id="2.60.120.200">
    <property type="match status" value="1"/>
</dbReference>
<organism evidence="1 2">
    <name type="scientific">Winogradskya consettensis</name>
    <dbReference type="NCBI Taxonomy" id="113560"/>
    <lineage>
        <taxon>Bacteria</taxon>
        <taxon>Bacillati</taxon>
        <taxon>Actinomycetota</taxon>
        <taxon>Actinomycetes</taxon>
        <taxon>Micromonosporales</taxon>
        <taxon>Micromonosporaceae</taxon>
        <taxon>Winogradskya</taxon>
    </lineage>
</organism>
<dbReference type="SUPFAM" id="SSF49899">
    <property type="entry name" value="Concanavalin A-like lectins/glucanases"/>
    <property type="match status" value="1"/>
</dbReference>
<dbReference type="AlphaFoldDB" id="A0A919VWW7"/>
<dbReference type="EMBL" id="BOQP01000012">
    <property type="protein sequence ID" value="GIM72223.1"/>
    <property type="molecule type" value="Genomic_DNA"/>
</dbReference>
<evidence type="ECO:0008006" key="3">
    <source>
        <dbReference type="Google" id="ProtNLM"/>
    </source>
</evidence>
<gene>
    <name evidence="1" type="ORF">Aco04nite_29190</name>
</gene>
<dbReference type="Proteomes" id="UP000680865">
    <property type="component" value="Unassembled WGS sequence"/>
</dbReference>
<accession>A0A919VWW7</accession>
<dbReference type="Pfam" id="PF13385">
    <property type="entry name" value="Laminin_G_3"/>
    <property type="match status" value="1"/>
</dbReference>
<evidence type="ECO:0000313" key="2">
    <source>
        <dbReference type="Proteomes" id="UP000680865"/>
    </source>
</evidence>
<reference evidence="1" key="1">
    <citation type="submission" date="2021-03" db="EMBL/GenBank/DDBJ databases">
        <title>Whole genome shotgun sequence of Actinoplanes consettensis NBRC 14913.</title>
        <authorList>
            <person name="Komaki H."/>
            <person name="Tamura T."/>
        </authorList>
    </citation>
    <scope>NUCLEOTIDE SEQUENCE</scope>
    <source>
        <strain evidence="1">NBRC 14913</strain>
    </source>
</reference>
<comment type="caution">
    <text evidence="1">The sequence shown here is derived from an EMBL/GenBank/DDBJ whole genome shotgun (WGS) entry which is preliminary data.</text>
</comment>
<protein>
    <recommendedName>
        <fullName evidence="3">Concanavalin A-like lectin/glucanase superfamily protein</fullName>
    </recommendedName>
</protein>
<name>A0A919VWW7_9ACTN</name>
<proteinExistence type="predicted"/>
<sequence length="278" mass="28876">MRVNRRTLFVALLAIAVLATGVFTAAYFFPRGDTAPRLASVPAPGVLTSVPGVVDVLAAGDVGVAAAPVSIRYTFDGGVSRPITDVHGGYELTPVGQNGGALSLTPQGTGLAVQYPARCTSVPDANCPRAILEGVRDDNLNPGTRPLRYGASILMTHADLADGANIVQKGYSVGGGSQFKVQVDHDKGHPSCVITGRNRIYRAEPQLDVADGTWHDLACTREASALKLTVDGVEQASVPIPPGLSIANPAPLRIGGKGANRGNDQYAGQIDNVFLSID</sequence>